<organism evidence="2 3">
    <name type="scientific">Kribbibacterium absianum</name>
    <dbReference type="NCBI Taxonomy" id="3044210"/>
    <lineage>
        <taxon>Bacteria</taxon>
        <taxon>Bacillati</taxon>
        <taxon>Actinomycetota</taxon>
        <taxon>Coriobacteriia</taxon>
        <taxon>Coriobacteriales</taxon>
        <taxon>Kribbibacteriaceae</taxon>
        <taxon>Kribbibacterium</taxon>
    </lineage>
</organism>
<feature type="domain" description="B3/B4 tRNA-binding" evidence="1">
    <location>
        <begin position="68"/>
        <end position="221"/>
    </location>
</feature>
<keyword evidence="3" id="KW-1185">Reference proteome</keyword>
<dbReference type="Proteomes" id="UP001431693">
    <property type="component" value="Unassembled WGS sequence"/>
</dbReference>
<dbReference type="RefSeq" id="WP_283713351.1">
    <property type="nucleotide sequence ID" value="NZ_JASJEW010000003.1"/>
</dbReference>
<evidence type="ECO:0000259" key="1">
    <source>
        <dbReference type="SMART" id="SM00873"/>
    </source>
</evidence>
<dbReference type="Pfam" id="PF03483">
    <property type="entry name" value="B3_4"/>
    <property type="match status" value="1"/>
</dbReference>
<dbReference type="SMART" id="SM00873">
    <property type="entry name" value="B3_4"/>
    <property type="match status" value="1"/>
</dbReference>
<sequence>MARFVVEDSFWELFPDASIGAVVVRGMKPASEVTDEERAEIEKLLSDANRAAERHLDSPTLSENRPVKVWREAYQKFKTKRGARVSIENLLKRVHKDRPVGPITPSVDLYNVISLTYALPVGGENVDAFEGDLRLGTTEGGDAFRGLGEEKDDPTLPGEVCYRDDAGAVCRCLNWRDGQRTALDDDSANAFLVIESVDPERAGDLVAAIDELAGLVTKYLGGAVVEKQILTRDNPTMPLD</sequence>
<dbReference type="InterPro" id="IPR005146">
    <property type="entry name" value="B3/B4_tRNA-bd"/>
</dbReference>
<evidence type="ECO:0000313" key="3">
    <source>
        <dbReference type="Proteomes" id="UP001431693"/>
    </source>
</evidence>
<evidence type="ECO:0000313" key="2">
    <source>
        <dbReference type="EMBL" id="MDJ1130188.1"/>
    </source>
</evidence>
<dbReference type="PANTHER" id="PTHR39209:SF2">
    <property type="entry name" value="CYTOPLASMIC PROTEIN"/>
    <property type="match status" value="1"/>
</dbReference>
<name>A0ABT6ZMA3_9ACTN</name>
<dbReference type="SUPFAM" id="SSF56037">
    <property type="entry name" value="PheT/TilS domain"/>
    <property type="match status" value="1"/>
</dbReference>
<reference evidence="2" key="1">
    <citation type="submission" date="2023-05" db="EMBL/GenBank/DDBJ databases">
        <title>[olsenella] sp. nov., isolated from a pig farm feces dump.</title>
        <authorList>
            <person name="Chang Y.-H."/>
        </authorList>
    </citation>
    <scope>NUCLEOTIDE SEQUENCE</scope>
    <source>
        <strain evidence="2">YH-ols2217</strain>
    </source>
</reference>
<dbReference type="InterPro" id="IPR020825">
    <property type="entry name" value="Phe-tRNA_synthase-like_B3/B4"/>
</dbReference>
<comment type="caution">
    <text evidence="2">The sequence shown here is derived from an EMBL/GenBank/DDBJ whole genome shotgun (WGS) entry which is preliminary data.</text>
</comment>
<dbReference type="Gene3D" id="3.50.40.10">
    <property type="entry name" value="Phenylalanyl-trna Synthetase, Chain B, domain 3"/>
    <property type="match status" value="1"/>
</dbReference>
<keyword evidence="2" id="KW-0436">Ligase</keyword>
<dbReference type="GO" id="GO:0016874">
    <property type="term" value="F:ligase activity"/>
    <property type="evidence" value="ECO:0007669"/>
    <property type="project" value="UniProtKB-KW"/>
</dbReference>
<protein>
    <submittedName>
        <fullName evidence="2">Phenylalanine--tRNA ligase beta subunit-related protein</fullName>
    </submittedName>
</protein>
<dbReference type="PANTHER" id="PTHR39209">
    <property type="match status" value="1"/>
</dbReference>
<proteinExistence type="predicted"/>
<gene>
    <name evidence="2" type="ORF">QJ043_08885</name>
</gene>
<dbReference type="EMBL" id="JASJEX010000004">
    <property type="protein sequence ID" value="MDJ1130188.1"/>
    <property type="molecule type" value="Genomic_DNA"/>
</dbReference>
<accession>A0ABT6ZMA3</accession>